<proteinExistence type="predicted"/>
<evidence type="ECO:0000313" key="1">
    <source>
        <dbReference type="EMBL" id="CAH0713201.1"/>
    </source>
</evidence>
<dbReference type="EMBL" id="OV170221">
    <property type="protein sequence ID" value="CAH0713201.1"/>
    <property type="molecule type" value="Genomic_DNA"/>
</dbReference>
<accession>A0A8J9Y382</accession>
<protein>
    <submittedName>
        <fullName evidence="1">Uncharacterized protein</fullName>
    </submittedName>
</protein>
<reference evidence="1" key="1">
    <citation type="submission" date="2021-12" db="EMBL/GenBank/DDBJ databases">
        <authorList>
            <person name="Martin H S."/>
        </authorList>
    </citation>
    <scope>NUCLEOTIDE SEQUENCE</scope>
</reference>
<dbReference type="AlphaFoldDB" id="A0A8J9Y382"/>
<evidence type="ECO:0000313" key="2">
    <source>
        <dbReference type="Proteomes" id="UP000838878"/>
    </source>
</evidence>
<keyword evidence="2" id="KW-1185">Reference proteome</keyword>
<organism evidence="1 2">
    <name type="scientific">Brenthis ino</name>
    <name type="common">lesser marbled fritillary</name>
    <dbReference type="NCBI Taxonomy" id="405034"/>
    <lineage>
        <taxon>Eukaryota</taxon>
        <taxon>Metazoa</taxon>
        <taxon>Ecdysozoa</taxon>
        <taxon>Arthropoda</taxon>
        <taxon>Hexapoda</taxon>
        <taxon>Insecta</taxon>
        <taxon>Pterygota</taxon>
        <taxon>Neoptera</taxon>
        <taxon>Endopterygota</taxon>
        <taxon>Lepidoptera</taxon>
        <taxon>Glossata</taxon>
        <taxon>Ditrysia</taxon>
        <taxon>Papilionoidea</taxon>
        <taxon>Nymphalidae</taxon>
        <taxon>Heliconiinae</taxon>
        <taxon>Argynnini</taxon>
        <taxon>Brenthis</taxon>
    </lineage>
</organism>
<dbReference type="Proteomes" id="UP000838878">
    <property type="component" value="Chromosome 1"/>
</dbReference>
<sequence>MRRPRNSVCLCCVRQGGARLARGAWPAVRGCLGGSSRGVRLKHGRPAHGAKQTARVAATASHCPKFALQAAQ</sequence>
<feature type="non-terminal residue" evidence="1">
    <location>
        <position position="72"/>
    </location>
</feature>
<name>A0A8J9Y382_9NEOP</name>
<gene>
    <name evidence="1" type="ORF">BINO364_LOCUS389</name>
</gene>